<protein>
    <recommendedName>
        <fullName evidence="1">Putative auto-transporter adhesin head GIN domain-containing protein</fullName>
    </recommendedName>
</protein>
<dbReference type="Proteomes" id="UP000011135">
    <property type="component" value="Unassembled WGS sequence"/>
</dbReference>
<keyword evidence="3" id="KW-1185">Reference proteome</keyword>
<dbReference type="Pfam" id="PF10988">
    <property type="entry name" value="DUF2807"/>
    <property type="match status" value="1"/>
</dbReference>
<dbReference type="Gene3D" id="2.160.20.120">
    <property type="match status" value="1"/>
</dbReference>
<name>L8JSM0_9BACT</name>
<comment type="caution">
    <text evidence="2">The sequence shown here is derived from an EMBL/GenBank/DDBJ whole genome shotgun (WGS) entry which is preliminary data.</text>
</comment>
<evidence type="ECO:0000313" key="3">
    <source>
        <dbReference type="Proteomes" id="UP000011135"/>
    </source>
</evidence>
<dbReference type="EMBL" id="AMZN01000032">
    <property type="protein sequence ID" value="ELR71840.1"/>
    <property type="molecule type" value="Genomic_DNA"/>
</dbReference>
<dbReference type="AlphaFoldDB" id="L8JSM0"/>
<dbReference type="eggNOG" id="ENOG502ZC8P">
    <property type="taxonomic scope" value="Bacteria"/>
</dbReference>
<feature type="domain" description="Putative auto-transporter adhesin head GIN" evidence="1">
    <location>
        <begin position="46"/>
        <end position="227"/>
    </location>
</feature>
<sequence length="249" mass="27433">MEIQMKYTGYIALLLLLAVGCDSENAPQCLKTSGKTTEVSLVVDYFNAIEINTEFNVILKEGPAQAVTLTAGANLIPEIVYEVVDGTFIIRNKNSCQWVRSYNYPLLTIIHPDITRIRQGGSGLISSEGALNYPKLTLLSEEQTGDFQLELHCDQLSVTSNELSNFHITGTADVLRIFFASGDGRFEGADFKVKNATIKHRGTNDIIVYVTETLTGEILSTGNIVYVKTQPTTLDVSDENLGELIYKPE</sequence>
<accession>L8JSM0</accession>
<gene>
    <name evidence="2" type="ORF">C900_02215</name>
</gene>
<evidence type="ECO:0000313" key="2">
    <source>
        <dbReference type="EMBL" id="ELR71840.1"/>
    </source>
</evidence>
<evidence type="ECO:0000259" key="1">
    <source>
        <dbReference type="Pfam" id="PF10988"/>
    </source>
</evidence>
<reference evidence="2 3" key="1">
    <citation type="submission" date="2012-12" db="EMBL/GenBank/DDBJ databases">
        <title>Genome assembly of Fulvivirga imtechensis AK7.</title>
        <authorList>
            <person name="Nupur N."/>
            <person name="Khatri I."/>
            <person name="Kumar R."/>
            <person name="Subramanian S."/>
            <person name="Pinnaka A."/>
        </authorList>
    </citation>
    <scope>NUCLEOTIDE SEQUENCE [LARGE SCALE GENOMIC DNA]</scope>
    <source>
        <strain evidence="2 3">AK7</strain>
    </source>
</reference>
<dbReference type="RefSeq" id="WP_009579603.1">
    <property type="nucleotide sequence ID" value="NZ_AMZN01000032.1"/>
</dbReference>
<organism evidence="2 3">
    <name type="scientific">Fulvivirga imtechensis AK7</name>
    <dbReference type="NCBI Taxonomy" id="1237149"/>
    <lineage>
        <taxon>Bacteria</taxon>
        <taxon>Pseudomonadati</taxon>
        <taxon>Bacteroidota</taxon>
        <taxon>Cytophagia</taxon>
        <taxon>Cytophagales</taxon>
        <taxon>Fulvivirgaceae</taxon>
        <taxon>Fulvivirga</taxon>
    </lineage>
</organism>
<proteinExistence type="predicted"/>
<dbReference type="OrthoDB" id="1466971at2"/>
<dbReference type="InterPro" id="IPR021255">
    <property type="entry name" value="DUF2807"/>
</dbReference>
<dbReference type="STRING" id="1237149.C900_02215"/>
<dbReference type="PROSITE" id="PS51257">
    <property type="entry name" value="PROKAR_LIPOPROTEIN"/>
    <property type="match status" value="1"/>
</dbReference>